<comment type="caution">
    <text evidence="1">The sequence shown here is derived from an EMBL/GenBank/DDBJ whole genome shotgun (WGS) entry which is preliminary data.</text>
</comment>
<name>A0ABR1PXM5_9PEZI</name>
<evidence type="ECO:0000313" key="2">
    <source>
        <dbReference type="Proteomes" id="UP001391051"/>
    </source>
</evidence>
<dbReference type="RefSeq" id="XP_066694529.1">
    <property type="nucleotide sequence ID" value="XM_066847833.1"/>
</dbReference>
<protein>
    <submittedName>
        <fullName evidence="1">Uncharacterized protein</fullName>
    </submittedName>
</protein>
<keyword evidence="2" id="KW-1185">Reference proteome</keyword>
<proteinExistence type="predicted"/>
<gene>
    <name evidence="1" type="ORF">PG986_011611</name>
</gene>
<evidence type="ECO:0000313" key="1">
    <source>
        <dbReference type="EMBL" id="KAK7942498.1"/>
    </source>
</evidence>
<reference evidence="1 2" key="1">
    <citation type="submission" date="2023-01" db="EMBL/GenBank/DDBJ databases">
        <title>Analysis of 21 Apiospora genomes using comparative genomics revels a genus with tremendous synthesis potential of carbohydrate active enzymes and secondary metabolites.</title>
        <authorList>
            <person name="Sorensen T."/>
        </authorList>
    </citation>
    <scope>NUCLEOTIDE SEQUENCE [LARGE SCALE GENOMIC DNA]</scope>
    <source>
        <strain evidence="1 2">CBS 24483</strain>
    </source>
</reference>
<organism evidence="1 2">
    <name type="scientific">Apiospora aurea</name>
    <dbReference type="NCBI Taxonomy" id="335848"/>
    <lineage>
        <taxon>Eukaryota</taxon>
        <taxon>Fungi</taxon>
        <taxon>Dikarya</taxon>
        <taxon>Ascomycota</taxon>
        <taxon>Pezizomycotina</taxon>
        <taxon>Sordariomycetes</taxon>
        <taxon>Xylariomycetidae</taxon>
        <taxon>Amphisphaeriales</taxon>
        <taxon>Apiosporaceae</taxon>
        <taxon>Apiospora</taxon>
    </lineage>
</organism>
<dbReference type="GeneID" id="92080895"/>
<accession>A0ABR1PXM5</accession>
<dbReference type="Proteomes" id="UP001391051">
    <property type="component" value="Unassembled WGS sequence"/>
</dbReference>
<sequence length="134" mass="14943">MLNTLRTPKNRTICTEIMSRLLEIVINRTDLWAFGYVVVAPKCMEHGHLRRGRDAAVSWSCYMLPMPVGRGCVPPSPPEAERLTLSAGRQVRRAGPWYVAAGRASATSSISPWGGWVQAREDHAKVAESYADYR</sequence>
<dbReference type="EMBL" id="JAQQWE010000008">
    <property type="protein sequence ID" value="KAK7942498.1"/>
    <property type="molecule type" value="Genomic_DNA"/>
</dbReference>